<organism evidence="3 4">
    <name type="scientific">Perkinsus chesapeaki</name>
    <name type="common">Clam parasite</name>
    <name type="synonym">Perkinsus andrewsi</name>
    <dbReference type="NCBI Taxonomy" id="330153"/>
    <lineage>
        <taxon>Eukaryota</taxon>
        <taxon>Sar</taxon>
        <taxon>Alveolata</taxon>
        <taxon>Perkinsozoa</taxon>
        <taxon>Perkinsea</taxon>
        <taxon>Perkinsida</taxon>
        <taxon>Perkinsidae</taxon>
        <taxon>Perkinsus</taxon>
    </lineage>
</organism>
<feature type="transmembrane region" description="Helical" evidence="2">
    <location>
        <begin position="408"/>
        <end position="430"/>
    </location>
</feature>
<dbReference type="Pfam" id="PF26146">
    <property type="entry name" value="PI-PLC_X"/>
    <property type="match status" value="1"/>
</dbReference>
<feature type="transmembrane region" description="Helical" evidence="2">
    <location>
        <begin position="800"/>
        <end position="817"/>
    </location>
</feature>
<feature type="transmembrane region" description="Helical" evidence="2">
    <location>
        <begin position="296"/>
        <end position="318"/>
    </location>
</feature>
<dbReference type="Proteomes" id="UP000591131">
    <property type="component" value="Unassembled WGS sequence"/>
</dbReference>
<feature type="transmembrane region" description="Helical" evidence="2">
    <location>
        <begin position="689"/>
        <end position="707"/>
    </location>
</feature>
<dbReference type="GO" id="GO:0008081">
    <property type="term" value="F:phosphoric diester hydrolase activity"/>
    <property type="evidence" value="ECO:0007669"/>
    <property type="project" value="InterPro"/>
</dbReference>
<evidence type="ECO:0000256" key="1">
    <source>
        <dbReference type="SAM" id="MobiDB-lite"/>
    </source>
</evidence>
<evidence type="ECO:0000313" key="4">
    <source>
        <dbReference type="Proteomes" id="UP000591131"/>
    </source>
</evidence>
<feature type="transmembrane region" description="Helical" evidence="2">
    <location>
        <begin position="442"/>
        <end position="465"/>
    </location>
</feature>
<dbReference type="InterPro" id="IPR051057">
    <property type="entry name" value="PI-PLC_domain"/>
</dbReference>
<dbReference type="PANTHER" id="PTHR13593">
    <property type="match status" value="1"/>
</dbReference>
<feature type="region of interest" description="Disordered" evidence="1">
    <location>
        <begin position="1"/>
        <end position="28"/>
    </location>
</feature>
<dbReference type="InterPro" id="IPR017946">
    <property type="entry name" value="PLC-like_Pdiesterase_TIM-brl"/>
</dbReference>
<feature type="transmembrane region" description="Helical" evidence="2">
    <location>
        <begin position="255"/>
        <end position="276"/>
    </location>
</feature>
<protein>
    <submittedName>
        <fullName evidence="3">Uncharacterized protein</fullName>
    </submittedName>
</protein>
<keyword evidence="4" id="KW-1185">Reference proteome</keyword>
<evidence type="ECO:0000256" key="2">
    <source>
        <dbReference type="SAM" id="Phobius"/>
    </source>
</evidence>
<dbReference type="EMBL" id="JAAPAO010000011">
    <property type="protein sequence ID" value="KAF4677605.1"/>
    <property type="molecule type" value="Genomic_DNA"/>
</dbReference>
<feature type="transmembrane region" description="Helical" evidence="2">
    <location>
        <begin position="200"/>
        <end position="221"/>
    </location>
</feature>
<reference evidence="3 4" key="1">
    <citation type="submission" date="2020-04" db="EMBL/GenBank/DDBJ databases">
        <title>Perkinsus chesapeaki whole genome sequence.</title>
        <authorList>
            <person name="Bogema D.R."/>
        </authorList>
    </citation>
    <scope>NUCLEOTIDE SEQUENCE [LARGE SCALE GENOMIC DNA]</scope>
    <source>
        <strain evidence="3">ATCC PRA-425</strain>
    </source>
</reference>
<keyword evidence="2" id="KW-1133">Transmembrane helix</keyword>
<dbReference type="SUPFAM" id="SSF51695">
    <property type="entry name" value="PLC-like phosphodiesterases"/>
    <property type="match status" value="1"/>
</dbReference>
<dbReference type="PANTHER" id="PTHR13593:SF140">
    <property type="entry name" value="PLC-LIKE PHOSPHODIESTERASE"/>
    <property type="match status" value="1"/>
</dbReference>
<dbReference type="AlphaFoldDB" id="A0A7J6N171"/>
<feature type="transmembrane region" description="Helical" evidence="2">
    <location>
        <begin position="613"/>
        <end position="633"/>
    </location>
</feature>
<dbReference type="GO" id="GO:0006629">
    <property type="term" value="P:lipid metabolic process"/>
    <property type="evidence" value="ECO:0007669"/>
    <property type="project" value="InterPro"/>
</dbReference>
<keyword evidence="2" id="KW-0472">Membrane</keyword>
<feature type="transmembrane region" description="Helical" evidence="2">
    <location>
        <begin position="861"/>
        <end position="882"/>
    </location>
</feature>
<feature type="transmembrane region" description="Helical" evidence="2">
    <location>
        <begin position="758"/>
        <end position="780"/>
    </location>
</feature>
<evidence type="ECO:0000313" key="3">
    <source>
        <dbReference type="EMBL" id="KAF4677605.1"/>
    </source>
</evidence>
<name>A0A7J6N171_PERCH</name>
<feature type="transmembrane region" description="Helical" evidence="2">
    <location>
        <begin position="713"/>
        <end position="738"/>
    </location>
</feature>
<dbReference type="Gene3D" id="3.20.20.190">
    <property type="entry name" value="Phosphatidylinositol (PI) phosphodiesterase"/>
    <property type="match status" value="1"/>
</dbReference>
<proteinExistence type="predicted"/>
<dbReference type="OrthoDB" id="7984201at2759"/>
<sequence>MSSLASNVGSEEPMPIEETEASQAGEPDVVNPLAIVVEEVDMKQGEVAGEAVSTATAQRHHKDKHYYISLCRKEWWHWRTKGEVYWSPSSITVDKGDYVSFGWYPPAPPGAMFHKEHPLEADDKDKLLIDVISAEEDGSPMDPAVAPVYSGQPRLAGTYTFHFKEPGRSVITSTNRDLHLRCEIKCLTDKQWRINRTLKILGAVLALASFIGILALMIVGIPKLFEPIISCDSARQWCQVLQDIREDTVNSSLPVTVFAAIMAVAAPGFILGRALFLERPLLATFGRGFHSKWSTLMTLLLYFLTITVIVITSLSWTYQVRVIRGWDEFLQILDKFVMEMTSSLDAMVILLTEVVNRQDVLDKLSASGIDISTITHSLLDVYSTVSESSKQFLEQGTSLMVSIVRIRLGFLFIGVEISLLCIASALAVMASRRFQRFAAVEALLMVGIVFSSLAVVTSMTSYFLLDHTYDKVLAKPVDETGTATTIVGAALSFCSAEDFNLPYQDVVAPLRSIVNDCSGCKVPQWVVPTTTGEVRDLLGIVYENINNIRSELFVGRYNLSAADSAVLDGLAQVLHITVELIECSSLDGYIRASIVSLKEDIIDPLEALSATDLTLSLLQLVMLVAFVVARYIFDRRRKYWWEVSSGRWFRFRFCYHSHKKLVERKYGGVPPGGQRWQHPPHNELTMHQAMFMWTMAAYVLLLCNAYITASLEMVGGVVAVAQLLTAMAGLTSIAWVGVGKGWHGRMWRSSLVPRAITVASAAATTIILIVTAVTHAATLGDCNKQTEQCPMSTLVYHSEGVYYATVMAVIAFVTTALSELSLGPWFTTAALTLKEIDVAERHLGSTDAIAEALQLHTKGRIMTAIMALVFPSALFAGIWALARDPLVFDNVAFSSLSGGARFRLGRELVTNVDVLPAPVGEPGGCNGLVANCQRTIAQDRYVLPNHYFNMKRQLEHGIRGLLLDIYPFNSTSQSPLQLCHGMCILGALNLKDEMQMVADWLAANPREVLLLVNEYFGETFQALEESMQPLIPYMYVHPDSQNETMRILGYAVRSPWPTLQELIDSNKRVILFEQLDCYTLNNNTFTNCPAWVHNFFQYTAENNYSWQSREMLNCTISNRSSEFELITEDILASNDLTTVQNRLMFVNHFLSIPVPLPLTALQVNKDEVMREMLDNCTAWWSGRVPTMIAVDYWSVGNIAHVVHAYNKDLATAPR</sequence>
<accession>A0A7J6N171</accession>
<gene>
    <name evidence="3" type="ORF">FOL47_000560</name>
</gene>
<comment type="caution">
    <text evidence="3">The sequence shown here is derived from an EMBL/GenBank/DDBJ whole genome shotgun (WGS) entry which is preliminary data.</text>
</comment>
<keyword evidence="2" id="KW-0812">Transmembrane</keyword>